<proteinExistence type="predicted"/>
<protein>
    <submittedName>
        <fullName evidence="1">Uncharacterized protein</fullName>
    </submittedName>
</protein>
<reference evidence="2" key="1">
    <citation type="journal article" date="2019" name="Int. J. Syst. Evol. Microbiol.">
        <title>The Global Catalogue of Microorganisms (GCM) 10K type strain sequencing project: providing services to taxonomists for standard genome sequencing and annotation.</title>
        <authorList>
            <consortium name="The Broad Institute Genomics Platform"/>
            <consortium name="The Broad Institute Genome Sequencing Center for Infectious Disease"/>
            <person name="Wu L."/>
            <person name="Ma J."/>
        </authorList>
    </citation>
    <scope>NUCLEOTIDE SEQUENCE [LARGE SCALE GENOMIC DNA]</scope>
    <source>
        <strain evidence="2">JCM 18019</strain>
    </source>
</reference>
<sequence>MSLGLEIYFVFDVEEPQSEYSELIRYYDFDHRNGLNTVITGEDAIDVLDDEIRLLRQIEKVLQLDLTLLDFWKEYDKFIEIKSLRLKLLELEAELVKNPEFYQKIYGIHDIIKKYLKNNFLQDIRFLIERLNLNIENGASKVKYISN</sequence>
<dbReference type="RefSeq" id="WP_345202322.1">
    <property type="nucleotide sequence ID" value="NZ_BAABHX010000002.1"/>
</dbReference>
<keyword evidence="2" id="KW-1185">Reference proteome</keyword>
<dbReference type="Proteomes" id="UP001500353">
    <property type="component" value="Unassembled WGS sequence"/>
</dbReference>
<accession>A0ABP9M996</accession>
<comment type="caution">
    <text evidence="1">The sequence shown here is derived from an EMBL/GenBank/DDBJ whole genome shotgun (WGS) entry which is preliminary data.</text>
</comment>
<evidence type="ECO:0000313" key="2">
    <source>
        <dbReference type="Proteomes" id="UP001500353"/>
    </source>
</evidence>
<name>A0ABP9M996_9FLAO</name>
<organism evidence="1 2">
    <name type="scientific">Chryseobacterium ginsengisoli</name>
    <dbReference type="NCBI Taxonomy" id="363853"/>
    <lineage>
        <taxon>Bacteria</taxon>
        <taxon>Pseudomonadati</taxon>
        <taxon>Bacteroidota</taxon>
        <taxon>Flavobacteriia</taxon>
        <taxon>Flavobacteriales</taxon>
        <taxon>Weeksellaceae</taxon>
        <taxon>Chryseobacterium group</taxon>
        <taxon>Chryseobacterium</taxon>
    </lineage>
</organism>
<gene>
    <name evidence="1" type="ORF">GCM10023210_16750</name>
</gene>
<dbReference type="EMBL" id="BAABHX010000002">
    <property type="protein sequence ID" value="GAA5090541.1"/>
    <property type="molecule type" value="Genomic_DNA"/>
</dbReference>
<evidence type="ECO:0000313" key="1">
    <source>
        <dbReference type="EMBL" id="GAA5090541.1"/>
    </source>
</evidence>